<evidence type="ECO:0008006" key="3">
    <source>
        <dbReference type="Google" id="ProtNLM"/>
    </source>
</evidence>
<dbReference type="EMBL" id="BMEM01000001">
    <property type="protein sequence ID" value="GGF37465.1"/>
    <property type="molecule type" value="Genomic_DNA"/>
</dbReference>
<dbReference type="AlphaFoldDB" id="A0A917BCP9"/>
<comment type="caution">
    <text evidence="1">The sequence shown here is derived from an EMBL/GenBank/DDBJ whole genome shotgun (WGS) entry which is preliminary data.</text>
</comment>
<reference evidence="1" key="2">
    <citation type="submission" date="2020-09" db="EMBL/GenBank/DDBJ databases">
        <authorList>
            <person name="Sun Q."/>
            <person name="Zhou Y."/>
        </authorList>
    </citation>
    <scope>NUCLEOTIDE SEQUENCE</scope>
    <source>
        <strain evidence="1">CGMCC 1.12160</strain>
    </source>
</reference>
<organism evidence="1 2">
    <name type="scientific">Ornithinimicrobium tianjinense</name>
    <dbReference type="NCBI Taxonomy" id="1195761"/>
    <lineage>
        <taxon>Bacteria</taxon>
        <taxon>Bacillati</taxon>
        <taxon>Actinomycetota</taxon>
        <taxon>Actinomycetes</taxon>
        <taxon>Micrococcales</taxon>
        <taxon>Ornithinimicrobiaceae</taxon>
        <taxon>Ornithinimicrobium</taxon>
    </lineage>
</organism>
<dbReference type="Gene3D" id="3.40.50.300">
    <property type="entry name" value="P-loop containing nucleotide triphosphate hydrolases"/>
    <property type="match status" value="1"/>
</dbReference>
<dbReference type="Proteomes" id="UP000605670">
    <property type="component" value="Unassembled WGS sequence"/>
</dbReference>
<gene>
    <name evidence="1" type="ORF">GCM10011366_01220</name>
</gene>
<evidence type="ECO:0000313" key="1">
    <source>
        <dbReference type="EMBL" id="GGF37465.1"/>
    </source>
</evidence>
<evidence type="ECO:0000313" key="2">
    <source>
        <dbReference type="Proteomes" id="UP000605670"/>
    </source>
</evidence>
<dbReference type="SUPFAM" id="SSF52540">
    <property type="entry name" value="P-loop containing nucleoside triphosphate hydrolases"/>
    <property type="match status" value="1"/>
</dbReference>
<name>A0A917BCP9_9MICO</name>
<dbReference type="InterPro" id="IPR027417">
    <property type="entry name" value="P-loop_NTPase"/>
</dbReference>
<accession>A0A917BCP9</accession>
<sequence>MEERARIVIGVLRASGGLGASTLAAAVARVAADVGRSALLVDLGPHGGGIDSLVGCAHEPGVRWVSGVRRGAVDPGTLPQWHGLHVLSHGRLLPPGETLGREALGVVTGLTRSFDVTVLDLPVPDHPHSRTWLGLCDAVVLLVGSRPAQVAAALTVHGMAGQVMGVVVRPASGGLRSSDVADALGLELVGVLGDDPQALRAHLSQEPPGREDGPLRDVAAGILASCGCPGRSEGAA</sequence>
<proteinExistence type="predicted"/>
<keyword evidence="2" id="KW-1185">Reference proteome</keyword>
<reference evidence="1" key="1">
    <citation type="journal article" date="2014" name="Int. J. Syst. Evol. Microbiol.">
        <title>Complete genome sequence of Corynebacterium casei LMG S-19264T (=DSM 44701T), isolated from a smear-ripened cheese.</title>
        <authorList>
            <consortium name="US DOE Joint Genome Institute (JGI-PGF)"/>
            <person name="Walter F."/>
            <person name="Albersmeier A."/>
            <person name="Kalinowski J."/>
            <person name="Ruckert C."/>
        </authorList>
    </citation>
    <scope>NUCLEOTIDE SEQUENCE</scope>
    <source>
        <strain evidence="1">CGMCC 1.12160</strain>
    </source>
</reference>
<protein>
    <recommendedName>
        <fullName evidence="3">MinD-like ATPase involved in chromosome partitioning or flagellar assembly</fullName>
    </recommendedName>
</protein>